<gene>
    <name evidence="1" type="ORF">FB45DRAFT_677374</name>
</gene>
<dbReference type="AlphaFoldDB" id="A0AAD7B6H2"/>
<sequence length="162" mass="18065">PPDEVLKESLLKYVAQTLSQDKKRARLVADHGLSLSIASLNRLKRRLQIPSAKRGQLPRDVVEQAIIDKCEKDLAQSNGPEYIKTQLRQKMIVVPRDTIREVMHREVPLGAALRYPGRRKSTTPRTPLSSLGPFHEISSDGHEKLGAQALQMGGIGLSLQLF</sequence>
<organism evidence="1 2">
    <name type="scientific">Roridomyces roridus</name>
    <dbReference type="NCBI Taxonomy" id="1738132"/>
    <lineage>
        <taxon>Eukaryota</taxon>
        <taxon>Fungi</taxon>
        <taxon>Dikarya</taxon>
        <taxon>Basidiomycota</taxon>
        <taxon>Agaricomycotina</taxon>
        <taxon>Agaricomycetes</taxon>
        <taxon>Agaricomycetidae</taxon>
        <taxon>Agaricales</taxon>
        <taxon>Marasmiineae</taxon>
        <taxon>Mycenaceae</taxon>
        <taxon>Roridomyces</taxon>
    </lineage>
</organism>
<keyword evidence="2" id="KW-1185">Reference proteome</keyword>
<feature type="non-terminal residue" evidence="1">
    <location>
        <position position="1"/>
    </location>
</feature>
<evidence type="ECO:0000313" key="1">
    <source>
        <dbReference type="EMBL" id="KAJ7611189.1"/>
    </source>
</evidence>
<reference evidence="1" key="1">
    <citation type="submission" date="2023-03" db="EMBL/GenBank/DDBJ databases">
        <title>Massive genome expansion in bonnet fungi (Mycena s.s.) driven by repeated elements and novel gene families across ecological guilds.</title>
        <authorList>
            <consortium name="Lawrence Berkeley National Laboratory"/>
            <person name="Harder C.B."/>
            <person name="Miyauchi S."/>
            <person name="Viragh M."/>
            <person name="Kuo A."/>
            <person name="Thoen E."/>
            <person name="Andreopoulos B."/>
            <person name="Lu D."/>
            <person name="Skrede I."/>
            <person name="Drula E."/>
            <person name="Henrissat B."/>
            <person name="Morin E."/>
            <person name="Kohler A."/>
            <person name="Barry K."/>
            <person name="LaButti K."/>
            <person name="Morin E."/>
            <person name="Salamov A."/>
            <person name="Lipzen A."/>
            <person name="Mereny Z."/>
            <person name="Hegedus B."/>
            <person name="Baldrian P."/>
            <person name="Stursova M."/>
            <person name="Weitz H."/>
            <person name="Taylor A."/>
            <person name="Grigoriev I.V."/>
            <person name="Nagy L.G."/>
            <person name="Martin F."/>
            <person name="Kauserud H."/>
        </authorList>
    </citation>
    <scope>NUCLEOTIDE SEQUENCE</scope>
    <source>
        <strain evidence="1">9284</strain>
    </source>
</reference>
<protein>
    <submittedName>
        <fullName evidence="1">Uncharacterized protein</fullName>
    </submittedName>
</protein>
<comment type="caution">
    <text evidence="1">The sequence shown here is derived from an EMBL/GenBank/DDBJ whole genome shotgun (WGS) entry which is preliminary data.</text>
</comment>
<evidence type="ECO:0000313" key="2">
    <source>
        <dbReference type="Proteomes" id="UP001221142"/>
    </source>
</evidence>
<accession>A0AAD7B6H2</accession>
<feature type="non-terminal residue" evidence="1">
    <location>
        <position position="162"/>
    </location>
</feature>
<dbReference type="Proteomes" id="UP001221142">
    <property type="component" value="Unassembled WGS sequence"/>
</dbReference>
<name>A0AAD7B6H2_9AGAR</name>
<dbReference type="EMBL" id="JARKIF010000033">
    <property type="protein sequence ID" value="KAJ7611189.1"/>
    <property type="molecule type" value="Genomic_DNA"/>
</dbReference>
<proteinExistence type="predicted"/>